<protein>
    <recommendedName>
        <fullName evidence="1">ABC-three component systems C-terminal domain-containing protein</fullName>
    </recommendedName>
</protein>
<sequence>MNPPSDGPSHSASASALGYLHQTRWGLLELLRSRSDDPTRSLTMEMYDDVAWDEAGTPTDLKQLKLHIGSAPPNLTDASTDLWRTLRVWMDGSSPGDPYGPVLSLITTSSVGVDSAASYLRTVNRDPTKALAKLEETARTSTSKETETSRSQFLALSSANRAAFIERVYVIDQSPDLDGVDEEVALTLRWLAPSEHFDTFMDQVWGWWSRTSLRMLQGQRGPVTVAEAQSALERIRDGYSRENLPMLVEADELQIDPSSHHDRTYVKQLKLLQVRPRPIEKAIIDYQRAYLQETRWLDRHLVDLEELDKFTERLVDEWERAYDHMCDQLPDDASEDDKRAAGRSLLHSLCNESALTIRVRFQEQFHARGRRHALADNRTIGWYPNFEEHLEEVLLKTS</sequence>
<dbReference type="EMBL" id="UGQQ01000001">
    <property type="protein sequence ID" value="STZ52288.1"/>
    <property type="molecule type" value="Genomic_DNA"/>
</dbReference>
<dbReference type="Pfam" id="PF20283">
    <property type="entry name" value="CTD7"/>
    <property type="match status" value="1"/>
</dbReference>
<feature type="domain" description="ABC-three component systems C-terminal" evidence="1">
    <location>
        <begin position="265"/>
        <end position="389"/>
    </location>
</feature>
<proteinExistence type="predicted"/>
<accession>A0A378SWY5</accession>
<name>A0A378SWY5_9MYCO</name>
<evidence type="ECO:0000313" key="3">
    <source>
        <dbReference type="Proteomes" id="UP000254945"/>
    </source>
</evidence>
<reference evidence="2 3" key="1">
    <citation type="submission" date="2018-06" db="EMBL/GenBank/DDBJ databases">
        <authorList>
            <consortium name="Pathogen Informatics"/>
            <person name="Doyle S."/>
        </authorList>
    </citation>
    <scope>NUCLEOTIDE SEQUENCE [LARGE SCALE GENOMIC DNA]</scope>
    <source>
        <strain evidence="2 3">NCTC4524</strain>
    </source>
</reference>
<evidence type="ECO:0000259" key="1">
    <source>
        <dbReference type="Pfam" id="PF20283"/>
    </source>
</evidence>
<dbReference type="AlphaFoldDB" id="A0A378SWY5"/>
<evidence type="ECO:0000313" key="2">
    <source>
        <dbReference type="EMBL" id="STZ52288.1"/>
    </source>
</evidence>
<gene>
    <name evidence="2" type="ORF">NCTC4524_00241</name>
</gene>
<organism evidence="2 3">
    <name type="scientific">Mycolicibacterium senegalense</name>
    <dbReference type="NCBI Taxonomy" id="1796"/>
    <lineage>
        <taxon>Bacteria</taxon>
        <taxon>Bacillati</taxon>
        <taxon>Actinomycetota</taxon>
        <taxon>Actinomycetes</taxon>
        <taxon>Mycobacteriales</taxon>
        <taxon>Mycobacteriaceae</taxon>
        <taxon>Mycolicibacterium</taxon>
    </lineage>
</organism>
<dbReference type="Proteomes" id="UP000254945">
    <property type="component" value="Unassembled WGS sequence"/>
</dbReference>
<dbReference type="InterPro" id="IPR046913">
    <property type="entry name" value="ABC-3C_CTD7"/>
</dbReference>